<sequence length="307" mass="34136" precursor="true">MKTLKTGGMLLALLLAAMVPMVSADDSAAQGDTSDQNIVSLYQPIHNEIQINVSTAINERITTHDQYYKDLSSSLVKKYQTNLDSIIDILEIKTGQQLSAKQRDTVKQIIVAEDLNKVVQENRKKELGVNATQMRILQVQPDNVQMKSGNLQLTALPNSLTLIQVAVDVNGGTGRDGNNIAYTVNGGNQLYSIIYNTHPGSYTYYECHFRDEDVPDSASSDAVYDAYRLAVYGTIEDTQSFIVYSNGTIEFGSNRDNGYTYGYIIGQHGSITRPFGSSTRIYLSNVWNHAMDTYDRNSNMAKITYSY</sequence>
<dbReference type="RefSeq" id="WP_011991376.1">
    <property type="nucleotide sequence ID" value="NC_009712.1"/>
</dbReference>
<keyword evidence="2" id="KW-1185">Reference proteome</keyword>
<protein>
    <submittedName>
        <fullName evidence="1">Uncharacterized protein</fullName>
    </submittedName>
</protein>
<name>A7I577_METB6</name>
<dbReference type="GeneID" id="5411430"/>
<dbReference type="EMBL" id="CP000780">
    <property type="protein sequence ID" value="ABS54888.1"/>
    <property type="molecule type" value="Genomic_DNA"/>
</dbReference>
<dbReference type="Proteomes" id="UP000002408">
    <property type="component" value="Chromosome"/>
</dbReference>
<gene>
    <name evidence="1" type="ordered locus">Mboo_0368</name>
</gene>
<dbReference type="eggNOG" id="arCOG08787">
    <property type="taxonomic scope" value="Archaea"/>
</dbReference>
<reference evidence="2" key="1">
    <citation type="journal article" date="2015" name="Microbiology">
        <title>Genome of Methanoregula boonei 6A8 reveals adaptations to oligotrophic peatland environments.</title>
        <authorList>
            <person name="Braeuer S."/>
            <person name="Cadillo-Quiroz H."/>
            <person name="Kyrpides N."/>
            <person name="Woyke T."/>
            <person name="Goodwin L."/>
            <person name="Detter C."/>
            <person name="Podell S."/>
            <person name="Yavitt J.B."/>
            <person name="Zinder S.H."/>
        </authorList>
    </citation>
    <scope>NUCLEOTIDE SEQUENCE [LARGE SCALE GENOMIC DNA]</scope>
    <source>
        <strain evidence="2">DSM 21154 / JCM 14090 / 6A8</strain>
    </source>
</reference>
<organism evidence="1 2">
    <name type="scientific">Methanoregula boonei (strain DSM 21154 / JCM 14090 / 6A8)</name>
    <dbReference type="NCBI Taxonomy" id="456442"/>
    <lineage>
        <taxon>Archaea</taxon>
        <taxon>Methanobacteriati</taxon>
        <taxon>Methanobacteriota</taxon>
        <taxon>Stenosarchaea group</taxon>
        <taxon>Methanomicrobia</taxon>
        <taxon>Methanomicrobiales</taxon>
        <taxon>Methanoregulaceae</taxon>
        <taxon>Methanoregula</taxon>
    </lineage>
</organism>
<proteinExistence type="predicted"/>
<dbReference type="OrthoDB" id="110687at2157"/>
<dbReference type="KEGG" id="mbn:Mboo_0368"/>
<dbReference type="AlphaFoldDB" id="A7I577"/>
<dbReference type="HOGENOM" id="CLU_870481_0_0_2"/>
<evidence type="ECO:0000313" key="1">
    <source>
        <dbReference type="EMBL" id="ABS54888.1"/>
    </source>
</evidence>
<accession>A7I577</accession>
<evidence type="ECO:0000313" key="2">
    <source>
        <dbReference type="Proteomes" id="UP000002408"/>
    </source>
</evidence>